<gene>
    <name evidence="1" type="ORF">SAMN05421753_11130</name>
</gene>
<evidence type="ECO:0000313" key="1">
    <source>
        <dbReference type="EMBL" id="SFI64362.1"/>
    </source>
</evidence>
<dbReference type="RefSeq" id="WP_092051457.1">
    <property type="nucleotide sequence ID" value="NZ_FOQD01000011.1"/>
</dbReference>
<sequence length="157" mass="16628">MNSTILLVNPEMSDMAPLVRCAPMQGIGSLSGRVLVNGRPPSPGTVRLCVALANPSDSTAVKPEAVAAASGAACVVDRTGRFQIHPLFTATYRVFFMLSADVFAVNEIAGYGNPANSPFDVIVNPGTNVREFHLWIDTARKPLPARTSTESSTAKRA</sequence>
<name>A0A1I3JVT1_9PLAN</name>
<dbReference type="Proteomes" id="UP000199518">
    <property type="component" value="Unassembled WGS sequence"/>
</dbReference>
<evidence type="ECO:0000313" key="2">
    <source>
        <dbReference type="Proteomes" id="UP000199518"/>
    </source>
</evidence>
<protein>
    <submittedName>
        <fullName evidence="1">Uncharacterized protein</fullName>
    </submittedName>
</protein>
<reference evidence="2" key="1">
    <citation type="submission" date="2016-10" db="EMBL/GenBank/DDBJ databases">
        <authorList>
            <person name="Varghese N."/>
            <person name="Submissions S."/>
        </authorList>
    </citation>
    <scope>NUCLEOTIDE SEQUENCE [LARGE SCALE GENOMIC DNA]</scope>
    <source>
        <strain evidence="2">DSM 26348</strain>
    </source>
</reference>
<proteinExistence type="predicted"/>
<dbReference type="EMBL" id="FOQD01000011">
    <property type="protein sequence ID" value="SFI64362.1"/>
    <property type="molecule type" value="Genomic_DNA"/>
</dbReference>
<accession>A0A1I3JVT1</accession>
<dbReference type="AlphaFoldDB" id="A0A1I3JVT1"/>
<organism evidence="1 2">
    <name type="scientific">Planctomicrobium piriforme</name>
    <dbReference type="NCBI Taxonomy" id="1576369"/>
    <lineage>
        <taxon>Bacteria</taxon>
        <taxon>Pseudomonadati</taxon>
        <taxon>Planctomycetota</taxon>
        <taxon>Planctomycetia</taxon>
        <taxon>Planctomycetales</taxon>
        <taxon>Planctomycetaceae</taxon>
        <taxon>Planctomicrobium</taxon>
    </lineage>
</organism>
<keyword evidence="2" id="KW-1185">Reference proteome</keyword>
<dbReference type="STRING" id="1576369.SAMN05421753_11130"/>